<dbReference type="Gene3D" id="1.10.260.40">
    <property type="entry name" value="lambda repressor-like DNA-binding domains"/>
    <property type="match status" value="1"/>
</dbReference>
<dbReference type="EMBL" id="JAPQFL010000001">
    <property type="protein sequence ID" value="MDD9326863.1"/>
    <property type="molecule type" value="Genomic_DNA"/>
</dbReference>
<gene>
    <name evidence="2" type="ORF">ORY91_000234</name>
    <name evidence="3" type="ORF">V9W64_00545</name>
</gene>
<dbReference type="EMBL" id="CP146598">
    <property type="protein sequence ID" value="WWY03277.1"/>
    <property type="molecule type" value="Genomic_DNA"/>
</dbReference>
<evidence type="ECO:0000313" key="3">
    <source>
        <dbReference type="EMBL" id="WWY03277.1"/>
    </source>
</evidence>
<dbReference type="AlphaFoldDB" id="A0A9X4ID82"/>
<reference evidence="3" key="2">
    <citation type="submission" date="2024-02" db="EMBL/GenBank/DDBJ databases">
        <title>Neisseria leonii sp. nov.</title>
        <authorList>
            <person name="Boutroux M."/>
            <person name="Favre-Rochex S."/>
            <person name="Gorgette O."/>
            <person name="Touak G."/>
            <person name="Muhle E."/>
            <person name="Chesneau O."/>
            <person name="Clermont D."/>
            <person name="Rahi P."/>
        </authorList>
    </citation>
    <scope>NUCLEOTIDE SEQUENCE</scope>
    <source>
        <strain evidence="3">51.81</strain>
    </source>
</reference>
<protein>
    <submittedName>
        <fullName evidence="2">Helix-turn-helix domain-containing protein</fullName>
    </submittedName>
    <submittedName>
        <fullName evidence="3">Helix-turn-helix transcriptional regulator</fullName>
    </submittedName>
</protein>
<dbReference type="RefSeq" id="WP_274584198.1">
    <property type="nucleotide sequence ID" value="NZ_CP146598.1"/>
</dbReference>
<evidence type="ECO:0000313" key="2">
    <source>
        <dbReference type="EMBL" id="MDD9326863.1"/>
    </source>
</evidence>
<dbReference type="InterPro" id="IPR010982">
    <property type="entry name" value="Lambda_DNA-bd_dom_sf"/>
</dbReference>
<name>A0A9X4ID82_9NEIS</name>
<keyword evidence="4" id="KW-1185">Reference proteome</keyword>
<proteinExistence type="predicted"/>
<reference evidence="2" key="1">
    <citation type="submission" date="2022-10" db="EMBL/GenBank/DDBJ databases">
        <authorList>
            <person name="Boutroux M."/>
        </authorList>
    </citation>
    <scope>NUCLEOTIDE SEQUENCE</scope>
    <source>
        <strain evidence="2">51.81</strain>
    </source>
</reference>
<dbReference type="Pfam" id="PF01381">
    <property type="entry name" value="HTH_3"/>
    <property type="match status" value="1"/>
</dbReference>
<accession>A0A9X4ID82</accession>
<evidence type="ECO:0000313" key="4">
    <source>
        <dbReference type="Proteomes" id="UP001149607"/>
    </source>
</evidence>
<dbReference type="PROSITE" id="PS50943">
    <property type="entry name" value="HTH_CROC1"/>
    <property type="match status" value="1"/>
</dbReference>
<dbReference type="GO" id="GO:0003677">
    <property type="term" value="F:DNA binding"/>
    <property type="evidence" value="ECO:0007669"/>
    <property type="project" value="InterPro"/>
</dbReference>
<dbReference type="SUPFAM" id="SSF47413">
    <property type="entry name" value="lambda repressor-like DNA-binding domains"/>
    <property type="match status" value="1"/>
</dbReference>
<organism evidence="2">
    <name type="scientific">Neisseria leonii</name>
    <dbReference type="NCBI Taxonomy" id="2995413"/>
    <lineage>
        <taxon>Bacteria</taxon>
        <taxon>Pseudomonadati</taxon>
        <taxon>Pseudomonadota</taxon>
        <taxon>Betaproteobacteria</taxon>
        <taxon>Neisseriales</taxon>
        <taxon>Neisseriaceae</taxon>
        <taxon>Neisseria</taxon>
    </lineage>
</organism>
<dbReference type="CDD" id="cd00093">
    <property type="entry name" value="HTH_XRE"/>
    <property type="match status" value="1"/>
</dbReference>
<feature type="domain" description="HTH cro/C1-type" evidence="1">
    <location>
        <begin position="1"/>
        <end position="47"/>
    </location>
</feature>
<dbReference type="Proteomes" id="UP001149607">
    <property type="component" value="Chromosome"/>
</dbReference>
<sequence length="47" mass="5401">MRRLRQLKKMPQEESAFEADVSKTYINEIEKGSRTVSIDVMGKISEA</sequence>
<evidence type="ECO:0000259" key="1">
    <source>
        <dbReference type="PROSITE" id="PS50943"/>
    </source>
</evidence>
<dbReference type="InterPro" id="IPR001387">
    <property type="entry name" value="Cro/C1-type_HTH"/>
</dbReference>